<evidence type="ECO:0000313" key="2">
    <source>
        <dbReference type="Proteomes" id="UP000239406"/>
    </source>
</evidence>
<dbReference type="InterPro" id="IPR001763">
    <property type="entry name" value="Rhodanese-like_dom"/>
</dbReference>
<dbReference type="GO" id="GO:0016740">
    <property type="term" value="F:transferase activity"/>
    <property type="evidence" value="ECO:0007669"/>
    <property type="project" value="UniProtKB-KW"/>
</dbReference>
<dbReference type="SMART" id="SM00450">
    <property type="entry name" value="RHOD"/>
    <property type="match status" value="1"/>
</dbReference>
<dbReference type="PANTHER" id="PTHR43629:SF2">
    <property type="entry name" value="RHODANESE-LIKE_PPIC DOMAIN-CONTAINING PROTEIN 12, CHLOROPLASTIC"/>
    <property type="match status" value="1"/>
</dbReference>
<accession>A0A2S5T1N7</accession>
<comment type="caution">
    <text evidence="1">The sequence shown here is derived from an EMBL/GenBank/DDBJ whole genome shotgun (WGS) entry which is preliminary data.</text>
</comment>
<dbReference type="InterPro" id="IPR036873">
    <property type="entry name" value="Rhodanese-like_dom_sf"/>
</dbReference>
<keyword evidence="1" id="KW-0808">Transferase</keyword>
<dbReference type="Pfam" id="PF00581">
    <property type="entry name" value="Rhodanese"/>
    <property type="match status" value="1"/>
</dbReference>
<dbReference type="SUPFAM" id="SSF52821">
    <property type="entry name" value="Rhodanese/Cell cycle control phosphatase"/>
    <property type="match status" value="1"/>
</dbReference>
<reference evidence="1 2" key="1">
    <citation type="submission" date="2018-02" db="EMBL/GenBank/DDBJ databases">
        <title>Reclassifiation of [Polyangium] brachysporum DSM 7029 as Guopingzhaonella breviflexa gen. nov., sp. nov., a member of the family Comamonadaceae.</title>
        <authorList>
            <person name="Tang B."/>
        </authorList>
    </citation>
    <scope>NUCLEOTIDE SEQUENCE [LARGE SCALE GENOMIC DNA]</scope>
    <source>
        <strain evidence="1 2">DSM 15344</strain>
    </source>
</reference>
<dbReference type="AlphaFoldDB" id="A0A2S5T1N7"/>
<dbReference type="Proteomes" id="UP000239406">
    <property type="component" value="Unassembled WGS sequence"/>
</dbReference>
<name>A0A2S5T1N7_9BURK</name>
<proteinExistence type="predicted"/>
<gene>
    <name evidence="1" type="ORF">C1702_14805</name>
</gene>
<dbReference type="InterPro" id="IPR052204">
    <property type="entry name" value="PpiC/parvulin_rotamase"/>
</dbReference>
<organism evidence="1 2">
    <name type="scientific">Caldimonas thermodepolymerans</name>
    <dbReference type="NCBI Taxonomy" id="215580"/>
    <lineage>
        <taxon>Bacteria</taxon>
        <taxon>Pseudomonadati</taxon>
        <taxon>Pseudomonadota</taxon>
        <taxon>Betaproteobacteria</taxon>
        <taxon>Burkholderiales</taxon>
        <taxon>Sphaerotilaceae</taxon>
        <taxon>Caldimonas</taxon>
    </lineage>
</organism>
<sequence>MLRQLTAHEVRDLLATAAGDDAPQLLDVREPWEVAVAAIDPGRATALHIPMQEIPARQSEIDPERTVVCVCHHGMRSLHVAHYLARQGYDDVVNLHGGIDAWSQQVDPGVPRY</sequence>
<dbReference type="EMBL" id="PSNY01000018">
    <property type="protein sequence ID" value="PPE68866.1"/>
    <property type="molecule type" value="Genomic_DNA"/>
</dbReference>
<dbReference type="Gene3D" id="3.40.250.10">
    <property type="entry name" value="Rhodanese-like domain"/>
    <property type="match status" value="1"/>
</dbReference>
<dbReference type="PROSITE" id="PS50206">
    <property type="entry name" value="RHODANESE_3"/>
    <property type="match status" value="1"/>
</dbReference>
<dbReference type="PANTHER" id="PTHR43629">
    <property type="entry name" value="PEPTIDYL-PROLYL CIS-TRANS ISOMERASE"/>
    <property type="match status" value="1"/>
</dbReference>
<protein>
    <submittedName>
        <fullName evidence="1">Sulfurtransferase</fullName>
    </submittedName>
</protein>
<evidence type="ECO:0000313" key="1">
    <source>
        <dbReference type="EMBL" id="PPE68866.1"/>
    </source>
</evidence>
<keyword evidence="2" id="KW-1185">Reference proteome</keyword>